<evidence type="ECO:0000256" key="6">
    <source>
        <dbReference type="ARBA" id="ARBA00022741"/>
    </source>
</evidence>
<dbReference type="EMBL" id="CP162551">
    <property type="protein sequence ID" value="XDI37535.1"/>
    <property type="molecule type" value="Genomic_DNA"/>
</dbReference>
<dbReference type="GO" id="GO:0004515">
    <property type="term" value="F:nicotinate-nucleotide adenylyltransferase activity"/>
    <property type="evidence" value="ECO:0007669"/>
    <property type="project" value="UniProtKB-UniRule"/>
</dbReference>
<dbReference type="InterPro" id="IPR004821">
    <property type="entry name" value="Cyt_trans-like"/>
</dbReference>
<gene>
    <name evidence="10" type="primary">nadD</name>
    <name evidence="12" type="ORF">AB3N04_04255</name>
</gene>
<dbReference type="NCBIfam" id="NF000841">
    <property type="entry name" value="PRK00071.1-4"/>
    <property type="match status" value="1"/>
</dbReference>
<dbReference type="InterPro" id="IPR014729">
    <property type="entry name" value="Rossmann-like_a/b/a_fold"/>
</dbReference>
<reference evidence="12" key="1">
    <citation type="submission" date="2024-07" db="EMBL/GenBank/DDBJ databases">
        <title>Identification and characteristics of an arsenic-resistant bacterial isolate, which belongs to a novel species.</title>
        <authorList>
            <person name="Juszczyk A."/>
            <person name="Kowalczyk A."/>
            <person name="Was K."/>
            <person name="Kosowicz W."/>
            <person name="Budzyn A."/>
            <person name="Latowski D."/>
        </authorList>
    </citation>
    <scope>NUCLEOTIDE SEQUENCE</scope>
    <source>
        <strain evidence="12">As8PL</strain>
    </source>
</reference>
<feature type="domain" description="Cytidyltransferase-like" evidence="11">
    <location>
        <begin position="6"/>
        <end position="164"/>
    </location>
</feature>
<evidence type="ECO:0000256" key="2">
    <source>
        <dbReference type="ARBA" id="ARBA00005019"/>
    </source>
</evidence>
<evidence type="ECO:0000256" key="3">
    <source>
        <dbReference type="ARBA" id="ARBA00022642"/>
    </source>
</evidence>
<dbReference type="Gene3D" id="3.40.50.620">
    <property type="entry name" value="HUPs"/>
    <property type="match status" value="1"/>
</dbReference>
<comment type="catalytic activity">
    <reaction evidence="9 10">
        <text>nicotinate beta-D-ribonucleotide + ATP + H(+) = deamido-NAD(+) + diphosphate</text>
        <dbReference type="Rhea" id="RHEA:22860"/>
        <dbReference type="ChEBI" id="CHEBI:15378"/>
        <dbReference type="ChEBI" id="CHEBI:30616"/>
        <dbReference type="ChEBI" id="CHEBI:33019"/>
        <dbReference type="ChEBI" id="CHEBI:57502"/>
        <dbReference type="ChEBI" id="CHEBI:58437"/>
        <dbReference type="EC" id="2.7.7.18"/>
    </reaction>
</comment>
<keyword evidence="3 10" id="KW-0662">Pyridine nucleotide biosynthesis</keyword>
<dbReference type="AlphaFoldDB" id="A0AB39BVY7"/>
<dbReference type="PANTHER" id="PTHR39321:SF3">
    <property type="entry name" value="PHOSPHOPANTETHEINE ADENYLYLTRANSFERASE"/>
    <property type="match status" value="1"/>
</dbReference>
<sequence length="198" mass="22212">MRRIGLFGGTFDPPHLGHMMLAEEVRVACGLDEVWFIPASTPPHKKRPDMSSIDERLEMVSVATRSNPFFFVSSIEKDRGGRSYTIDTVKQLKKEYPSVEFFFIIGGDMVESLSSWVGIDELVRLITFIGVNRPGAKPSAAYSERVQHVDFAQVDLSSTAIRERVREGKSIRYMVQDEVATMIRESGLYGEGTGTSDR</sequence>
<name>A0AB39BVY7_9BACI</name>
<dbReference type="InterPro" id="IPR005248">
    <property type="entry name" value="NadD/NMNAT"/>
</dbReference>
<dbReference type="GO" id="GO:0009435">
    <property type="term" value="P:NAD+ biosynthetic process"/>
    <property type="evidence" value="ECO:0007669"/>
    <property type="project" value="UniProtKB-UniRule"/>
</dbReference>
<comment type="similarity">
    <text evidence="10">Belongs to the NadD family.</text>
</comment>
<dbReference type="NCBIfam" id="TIGR00482">
    <property type="entry name" value="nicotinate (nicotinamide) nucleotide adenylyltransferase"/>
    <property type="match status" value="1"/>
</dbReference>
<dbReference type="NCBIfam" id="TIGR00125">
    <property type="entry name" value="cyt_tran_rel"/>
    <property type="match status" value="1"/>
</dbReference>
<evidence type="ECO:0000256" key="5">
    <source>
        <dbReference type="ARBA" id="ARBA00022695"/>
    </source>
</evidence>
<keyword evidence="8 10" id="KW-0520">NAD</keyword>
<keyword evidence="5 10" id="KW-0548">Nucleotidyltransferase</keyword>
<evidence type="ECO:0000313" key="12">
    <source>
        <dbReference type="EMBL" id="XDI37535.1"/>
    </source>
</evidence>
<dbReference type="RefSeq" id="WP_368504873.1">
    <property type="nucleotide sequence ID" value="NZ_CP162551.1"/>
</dbReference>
<dbReference type="GO" id="GO:0005524">
    <property type="term" value="F:ATP binding"/>
    <property type="evidence" value="ECO:0007669"/>
    <property type="project" value="UniProtKB-KW"/>
</dbReference>
<evidence type="ECO:0000256" key="4">
    <source>
        <dbReference type="ARBA" id="ARBA00022679"/>
    </source>
</evidence>
<keyword evidence="4 10" id="KW-0808">Transferase</keyword>
<dbReference type="SUPFAM" id="SSF52374">
    <property type="entry name" value="Nucleotidylyl transferase"/>
    <property type="match status" value="1"/>
</dbReference>
<evidence type="ECO:0000259" key="11">
    <source>
        <dbReference type="Pfam" id="PF01467"/>
    </source>
</evidence>
<dbReference type="EC" id="2.7.7.18" evidence="10"/>
<dbReference type="CDD" id="cd02165">
    <property type="entry name" value="NMNAT"/>
    <property type="match status" value="1"/>
</dbReference>
<protein>
    <recommendedName>
        <fullName evidence="10">Probable nicotinate-nucleotide adenylyltransferase</fullName>
        <ecNumber evidence="10">2.7.7.18</ecNumber>
    </recommendedName>
    <alternativeName>
        <fullName evidence="10">Deamido-NAD(+) diphosphorylase</fullName>
    </alternativeName>
    <alternativeName>
        <fullName evidence="10">Deamido-NAD(+) pyrophosphorylase</fullName>
    </alternativeName>
    <alternativeName>
        <fullName evidence="10">Nicotinate mononucleotide adenylyltransferase</fullName>
        <shortName evidence="10">NaMN adenylyltransferase</shortName>
    </alternativeName>
</protein>
<comment type="pathway">
    <text evidence="2 10">Cofactor biosynthesis; NAD(+) biosynthesis; deamido-NAD(+) from nicotinate D-ribonucleotide: step 1/1.</text>
</comment>
<proteinExistence type="inferred from homology"/>
<organism evidence="12">
    <name type="scientific">Alkalihalophilus sp. As8PL</name>
    <dbReference type="NCBI Taxonomy" id="3237103"/>
    <lineage>
        <taxon>Bacteria</taxon>
        <taxon>Bacillati</taxon>
        <taxon>Bacillota</taxon>
        <taxon>Bacilli</taxon>
        <taxon>Bacillales</taxon>
        <taxon>Bacillaceae</taxon>
        <taxon>Alkalihalophilus</taxon>
    </lineage>
</organism>
<dbReference type="NCBIfam" id="NF000840">
    <property type="entry name" value="PRK00071.1-3"/>
    <property type="match status" value="1"/>
</dbReference>
<comment type="function">
    <text evidence="1 10">Catalyzes the reversible adenylation of nicotinate mononucleotide (NaMN) to nicotinic acid adenine dinucleotide (NaAD).</text>
</comment>
<accession>A0AB39BVY7</accession>
<evidence type="ECO:0000256" key="7">
    <source>
        <dbReference type="ARBA" id="ARBA00022840"/>
    </source>
</evidence>
<dbReference type="PANTHER" id="PTHR39321">
    <property type="entry name" value="NICOTINATE-NUCLEOTIDE ADENYLYLTRANSFERASE-RELATED"/>
    <property type="match status" value="1"/>
</dbReference>
<evidence type="ECO:0000256" key="8">
    <source>
        <dbReference type="ARBA" id="ARBA00023027"/>
    </source>
</evidence>
<evidence type="ECO:0000256" key="1">
    <source>
        <dbReference type="ARBA" id="ARBA00002324"/>
    </source>
</evidence>
<keyword evidence="6 10" id="KW-0547">Nucleotide-binding</keyword>
<keyword evidence="7 10" id="KW-0067">ATP-binding</keyword>
<evidence type="ECO:0000256" key="9">
    <source>
        <dbReference type="ARBA" id="ARBA00048721"/>
    </source>
</evidence>
<dbReference type="HAMAP" id="MF_00244">
    <property type="entry name" value="NaMN_adenylyltr"/>
    <property type="match status" value="1"/>
</dbReference>
<dbReference type="Pfam" id="PF01467">
    <property type="entry name" value="CTP_transf_like"/>
    <property type="match status" value="1"/>
</dbReference>
<evidence type="ECO:0000256" key="10">
    <source>
        <dbReference type="HAMAP-Rule" id="MF_00244"/>
    </source>
</evidence>